<gene>
    <name evidence="3" type="ORF">Aam_261_001</name>
</gene>
<accession>A0A0D6PKF1</accession>
<keyword evidence="4" id="KW-1185">Reference proteome</keyword>
<organism evidence="3 4">
    <name type="scientific">Acidocella aminolytica 101 = DSM 11237</name>
    <dbReference type="NCBI Taxonomy" id="1120923"/>
    <lineage>
        <taxon>Bacteria</taxon>
        <taxon>Pseudomonadati</taxon>
        <taxon>Pseudomonadota</taxon>
        <taxon>Alphaproteobacteria</taxon>
        <taxon>Acetobacterales</taxon>
        <taxon>Acidocellaceae</taxon>
        <taxon>Acidocella</taxon>
    </lineage>
</organism>
<dbReference type="RefSeq" id="WP_013634879.1">
    <property type="nucleotide sequence ID" value="NZ_BANC01000251.1"/>
</dbReference>
<dbReference type="GO" id="GO:0004803">
    <property type="term" value="F:transposase activity"/>
    <property type="evidence" value="ECO:0007669"/>
    <property type="project" value="InterPro"/>
</dbReference>
<dbReference type="EMBL" id="BANC01000251">
    <property type="protein sequence ID" value="GAN82280.1"/>
    <property type="molecule type" value="Genomic_DNA"/>
</dbReference>
<dbReference type="GO" id="GO:0003677">
    <property type="term" value="F:DNA binding"/>
    <property type="evidence" value="ECO:0007669"/>
    <property type="project" value="InterPro"/>
</dbReference>
<feature type="domain" description="H repeat-associated protein N-terminal" evidence="2">
    <location>
        <begin position="8"/>
        <end position="94"/>
    </location>
</feature>
<protein>
    <submittedName>
        <fullName evidence="3">Transposase</fullName>
    </submittedName>
</protein>
<comment type="caution">
    <text evidence="3">The sequence shown here is derived from an EMBL/GenBank/DDBJ whole genome shotgun (WGS) entry which is preliminary data.</text>
</comment>
<dbReference type="STRING" id="1120923.SAMN02746095_03979"/>
<dbReference type="PANTHER" id="PTHR30298">
    <property type="entry name" value="H REPEAT-ASSOCIATED PREDICTED TRANSPOSASE"/>
    <property type="match status" value="1"/>
</dbReference>
<evidence type="ECO:0000259" key="2">
    <source>
        <dbReference type="Pfam" id="PF13808"/>
    </source>
</evidence>
<dbReference type="AlphaFoldDB" id="A0A0D6PKF1"/>
<dbReference type="InterPro" id="IPR051698">
    <property type="entry name" value="Transposase_11-like"/>
</dbReference>
<evidence type="ECO:0000313" key="3">
    <source>
        <dbReference type="EMBL" id="GAN82280.1"/>
    </source>
</evidence>
<sequence>MSVRRLVEEFSALEDPRCGGKVEHRLIDILVIAVCAVIAGAESWEDMALYGRSKQEWLGTFLALPNGIPSHDTFRRVFMLIDTGRFEACFEAWARSFGTTLDREVVAIDGKTIRGSFDRSRDQAALHVVSAWASDRGLVLGQRQVGDKSNEITAIPELLDVLDIKGAIVTLDAMGCQRAIASKILERGADYLVTLKANQGKKHSAVQEYCATTCFSRSPVDRPVHDEFDDGHGRLVRRRVFVCPDAVALEPLRDWPGLKSVLAVETIRGVNGSGKIEAEIRYFLSSSDDQPEILAKAIRQHWQIENSLHWVLDVTFNEDHCRIRDRNAVQNFSLLRKIAINLVRRHQASKASLKGRRKMAAWDNRYMEQVLTGFFHA</sequence>
<dbReference type="OrthoDB" id="8001376at2"/>
<dbReference type="Pfam" id="PF01609">
    <property type="entry name" value="DDE_Tnp_1"/>
    <property type="match status" value="1"/>
</dbReference>
<feature type="domain" description="Transposase IS4-like" evidence="1">
    <location>
        <begin position="102"/>
        <end position="342"/>
    </location>
</feature>
<dbReference type="InterPro" id="IPR002559">
    <property type="entry name" value="Transposase_11"/>
</dbReference>
<reference evidence="3 4" key="1">
    <citation type="submission" date="2012-11" db="EMBL/GenBank/DDBJ databases">
        <title>Whole genome sequence of Acidocella aminolytica 101 = DSM 11237.</title>
        <authorList>
            <person name="Azuma Y."/>
            <person name="Higashiura N."/>
            <person name="Hirakawa H."/>
            <person name="Matsushita K."/>
        </authorList>
    </citation>
    <scope>NUCLEOTIDE SEQUENCE [LARGE SCALE GENOMIC DNA]</scope>
    <source>
        <strain evidence="4">101 / DSM 11237</strain>
    </source>
</reference>
<evidence type="ECO:0000259" key="1">
    <source>
        <dbReference type="Pfam" id="PF01609"/>
    </source>
</evidence>
<proteinExistence type="predicted"/>
<dbReference type="PANTHER" id="PTHR30298:SF0">
    <property type="entry name" value="PROTEIN YBFL-RELATED"/>
    <property type="match status" value="1"/>
</dbReference>
<dbReference type="Pfam" id="PF13808">
    <property type="entry name" value="DDE_Tnp_1_assoc"/>
    <property type="match status" value="1"/>
</dbReference>
<dbReference type="GO" id="GO:0006313">
    <property type="term" value="P:DNA transposition"/>
    <property type="evidence" value="ECO:0007669"/>
    <property type="project" value="InterPro"/>
</dbReference>
<evidence type="ECO:0000313" key="4">
    <source>
        <dbReference type="Proteomes" id="UP000032668"/>
    </source>
</evidence>
<dbReference type="InterPro" id="IPR047647">
    <property type="entry name" value="ISAs1_transpos"/>
</dbReference>
<dbReference type="Proteomes" id="UP000032668">
    <property type="component" value="Unassembled WGS sequence"/>
</dbReference>
<dbReference type="InterPro" id="IPR032806">
    <property type="entry name" value="YbfD_N"/>
</dbReference>
<dbReference type="NCBIfam" id="NF033564">
    <property type="entry name" value="transpos_ISAs1"/>
    <property type="match status" value="1"/>
</dbReference>
<name>A0A0D6PKF1_9PROT</name>